<sequence length="489" mass="51509">MVGIAGAQEGETETPTTPDNETPTTPTTPDNQTPTTPTTPDNETPTTPDNQTPATPTTPDNQTPATPTTPDNQTPTTPTTPDNQTPTTPDNQTTATVSFADQQTDGTTVTVEAVNVPEGGFVVIHDSRLLDGTVIESVIGVSEYLEPGPHENVTVTLYDVPGATFDQSELTENETLIAMPHLDTNQSQTYDFVSTNGTEDGPYLANGSAVVDSANVTVSTTVPEPTTDASFTVTNLTGPEVAERNETVEVAATITNPNDVADTQEVTFRFDGEVLVREDVSLDPGASTEFNTTVDTTGVDTGTSFYGVYTREQGAAAQLLVVDEIQSFEVSNLTAPANATLGESVAVTATVTNPNSFGMEQSIEYRFDGMLVDTRDLDLSGEDSATVEFEIDTGSLAPGTYIHSVFSTDFGENALIVLETPDDSDDAANGDEADNGDDAANGDDADDGENTDGSDGEAGTDEGDEDEEEDEDEDEEATDEDDQDVEMTP</sequence>
<keyword evidence="4" id="KW-1185">Reference proteome</keyword>
<dbReference type="Proteomes" id="UP001597085">
    <property type="component" value="Unassembled WGS sequence"/>
</dbReference>
<gene>
    <name evidence="3" type="ORF">ACFSBX_08445</name>
</gene>
<feature type="region of interest" description="Disordered" evidence="1">
    <location>
        <begin position="421"/>
        <end position="489"/>
    </location>
</feature>
<evidence type="ECO:0000313" key="4">
    <source>
        <dbReference type="Proteomes" id="UP001597085"/>
    </source>
</evidence>
<comment type="caution">
    <text evidence="3">The sequence shown here is derived from an EMBL/GenBank/DDBJ whole genome shotgun (WGS) entry which is preliminary data.</text>
</comment>
<name>A0ABD6CMR5_9EURY</name>
<dbReference type="InterPro" id="IPR055706">
    <property type="entry name" value="Slg1/2_DUF7282"/>
</dbReference>
<feature type="compositionally biased region" description="Low complexity" evidence="1">
    <location>
        <begin position="13"/>
        <end position="93"/>
    </location>
</feature>
<organism evidence="3 4">
    <name type="scientific">Halobellus rarus</name>
    <dbReference type="NCBI Taxonomy" id="1126237"/>
    <lineage>
        <taxon>Archaea</taxon>
        <taxon>Methanobacteriati</taxon>
        <taxon>Methanobacteriota</taxon>
        <taxon>Stenosarchaea group</taxon>
        <taxon>Halobacteria</taxon>
        <taxon>Halobacteriales</taxon>
        <taxon>Haloferacaceae</taxon>
        <taxon>Halobellus</taxon>
    </lineage>
</organism>
<dbReference type="AlphaFoldDB" id="A0ABD6CMR5"/>
<evidence type="ECO:0000313" key="3">
    <source>
        <dbReference type="EMBL" id="MFD1598982.1"/>
    </source>
</evidence>
<dbReference type="EMBL" id="JBHUDK010000006">
    <property type="protein sequence ID" value="MFD1598982.1"/>
    <property type="molecule type" value="Genomic_DNA"/>
</dbReference>
<dbReference type="InterPro" id="IPR013783">
    <property type="entry name" value="Ig-like_fold"/>
</dbReference>
<protein>
    <recommendedName>
        <fullName evidence="2">DUF7282 domain-containing protein</fullName>
    </recommendedName>
</protein>
<accession>A0ABD6CMR5</accession>
<dbReference type="Pfam" id="PF23951">
    <property type="entry name" value="DUF7282"/>
    <property type="match status" value="1"/>
</dbReference>
<reference evidence="3 4" key="1">
    <citation type="journal article" date="2019" name="Int. J. Syst. Evol. Microbiol.">
        <title>The Global Catalogue of Microorganisms (GCM) 10K type strain sequencing project: providing services to taxonomists for standard genome sequencing and annotation.</title>
        <authorList>
            <consortium name="The Broad Institute Genomics Platform"/>
            <consortium name="The Broad Institute Genome Sequencing Center for Infectious Disease"/>
            <person name="Wu L."/>
            <person name="Ma J."/>
        </authorList>
    </citation>
    <scope>NUCLEOTIDE SEQUENCE [LARGE SCALE GENOMIC DNA]</scope>
    <source>
        <strain evidence="3 4">CGMCC 1.12121</strain>
    </source>
</reference>
<feature type="domain" description="DUF7282" evidence="2">
    <location>
        <begin position="95"/>
        <end position="217"/>
    </location>
</feature>
<proteinExistence type="predicted"/>
<evidence type="ECO:0000259" key="2">
    <source>
        <dbReference type="Pfam" id="PF23951"/>
    </source>
</evidence>
<dbReference type="Gene3D" id="2.60.40.10">
    <property type="entry name" value="Immunoglobulins"/>
    <property type="match status" value="2"/>
</dbReference>
<evidence type="ECO:0000256" key="1">
    <source>
        <dbReference type="SAM" id="MobiDB-lite"/>
    </source>
</evidence>
<feature type="region of interest" description="Disordered" evidence="1">
    <location>
        <begin position="1"/>
        <end position="93"/>
    </location>
</feature>